<keyword evidence="1" id="KW-0812">Transmembrane</keyword>
<gene>
    <name evidence="2" type="ORF">BKK50_04835</name>
</gene>
<dbReference type="EMBL" id="MLHJ01000036">
    <property type="protein sequence ID" value="OOF43519.1"/>
    <property type="molecule type" value="Genomic_DNA"/>
</dbReference>
<sequence>MINACIASPLKIFKNLTALIVAQNIYEICEKDHDLNDVGRLFNQSLNIYKNNISIQITYQFYLIKWLYSLLLLCIIATLEAK</sequence>
<feature type="transmembrane region" description="Helical" evidence="1">
    <location>
        <begin position="59"/>
        <end position="79"/>
    </location>
</feature>
<comment type="caution">
    <text evidence="2">The sequence shown here is derived from an EMBL/GenBank/DDBJ whole genome shotgun (WGS) entry which is preliminary data.</text>
</comment>
<reference evidence="2 3" key="1">
    <citation type="submission" date="2016-10" db="EMBL/GenBank/DDBJ databases">
        <title>Rodentibacter gen. nov. and new species.</title>
        <authorList>
            <person name="Christensen H."/>
        </authorList>
    </citation>
    <scope>NUCLEOTIDE SEQUENCE [LARGE SCALE GENOMIC DNA]</scope>
    <source>
        <strain evidence="2 3">CCUG17206</strain>
    </source>
</reference>
<dbReference type="STRING" id="1908260.BKK50_04835"/>
<dbReference type="AlphaFoldDB" id="A0A1V3INF1"/>
<protein>
    <submittedName>
        <fullName evidence="2">Uncharacterized protein</fullName>
    </submittedName>
</protein>
<evidence type="ECO:0000313" key="2">
    <source>
        <dbReference type="EMBL" id="OOF43519.1"/>
    </source>
</evidence>
<keyword evidence="3" id="KW-1185">Reference proteome</keyword>
<evidence type="ECO:0000256" key="1">
    <source>
        <dbReference type="SAM" id="Phobius"/>
    </source>
</evidence>
<keyword evidence="1" id="KW-0472">Membrane</keyword>
<keyword evidence="1" id="KW-1133">Transmembrane helix</keyword>
<organism evidence="2 3">
    <name type="scientific">Rodentibacter rarus</name>
    <dbReference type="NCBI Taxonomy" id="1908260"/>
    <lineage>
        <taxon>Bacteria</taxon>
        <taxon>Pseudomonadati</taxon>
        <taxon>Pseudomonadota</taxon>
        <taxon>Gammaproteobacteria</taxon>
        <taxon>Pasteurellales</taxon>
        <taxon>Pasteurellaceae</taxon>
        <taxon>Rodentibacter</taxon>
    </lineage>
</organism>
<proteinExistence type="predicted"/>
<dbReference type="Proteomes" id="UP000189433">
    <property type="component" value="Unassembled WGS sequence"/>
</dbReference>
<evidence type="ECO:0000313" key="3">
    <source>
        <dbReference type="Proteomes" id="UP000189433"/>
    </source>
</evidence>
<name>A0A1V3INF1_9PAST</name>
<accession>A0A1V3INF1</accession>